<dbReference type="InterPro" id="IPR042197">
    <property type="entry name" value="Apaf_helical"/>
</dbReference>
<dbReference type="InterPro" id="IPR035897">
    <property type="entry name" value="Toll_tir_struct_dom_sf"/>
</dbReference>
<dbReference type="PROSITE" id="PS50104">
    <property type="entry name" value="TIR"/>
    <property type="match status" value="1"/>
</dbReference>
<dbReference type="SUPFAM" id="SSF52200">
    <property type="entry name" value="Toll/Interleukin receptor TIR domain"/>
    <property type="match status" value="1"/>
</dbReference>
<accession>A0ABM0TLM2</accession>
<dbReference type="Proteomes" id="UP000694864">
    <property type="component" value="Chromosome 9"/>
</dbReference>
<dbReference type="PRINTS" id="PR00364">
    <property type="entry name" value="DISEASERSIST"/>
</dbReference>
<gene>
    <name evidence="5" type="primary">LOC104712891</name>
</gene>
<evidence type="ECO:0000313" key="5">
    <source>
        <dbReference type="RefSeq" id="XP_010428184.1"/>
    </source>
</evidence>
<feature type="region of interest" description="Disordered" evidence="2">
    <location>
        <begin position="420"/>
        <end position="469"/>
    </location>
</feature>
<name>A0ABM0TLM2_CAMSA</name>
<feature type="domain" description="TIR" evidence="3">
    <location>
        <begin position="12"/>
        <end position="157"/>
    </location>
</feature>
<dbReference type="Pfam" id="PF01582">
    <property type="entry name" value="TIR"/>
    <property type="match status" value="1"/>
</dbReference>
<proteinExistence type="predicted"/>
<evidence type="ECO:0000259" key="3">
    <source>
        <dbReference type="PROSITE" id="PS50104"/>
    </source>
</evidence>
<dbReference type="Pfam" id="PF00931">
    <property type="entry name" value="NB-ARC"/>
    <property type="match status" value="1"/>
</dbReference>
<evidence type="ECO:0000313" key="4">
    <source>
        <dbReference type="Proteomes" id="UP000694864"/>
    </source>
</evidence>
<dbReference type="PANTHER" id="PTHR11017:SF559">
    <property type="entry name" value="DISEASE RESISTANCE PROTEIN CHL1"/>
    <property type="match status" value="1"/>
</dbReference>
<reference evidence="5" key="2">
    <citation type="submission" date="2025-08" db="UniProtKB">
        <authorList>
            <consortium name="RefSeq"/>
        </authorList>
    </citation>
    <scope>IDENTIFICATION</scope>
    <source>
        <tissue evidence="5">Leaf</tissue>
    </source>
</reference>
<sequence>MASSLLSSSIQQKCDVFVSFKKSDTGKCFVSHLYRSLDRKGITTFKEELKDQPFQLLQDIGYPKIALVVVSENYISSFWCMSQLTELLKFMKEGSLSVIPIFYEIDPSGLHSITGTTRLTWSRVLTLLASLPGEHTDNWDDDAGLIDKVTDDVCKKLTTSTTPSDYSDLFGMDCHMKALYEMLDIGFHSQDVEKMVGISGVRGVGKTTLARYAYEKVSHNFYEHVFLENVYKIYQERSPSRLQEEFLSKLVLQSKAQAIKNSKDGSDHAVKSRLVHRKVLFIADGVDTMEQVEDVWKVASWLGQGSRVIITTQDSSLFVAKGLENVYEVKRLRYDEALQFFYQFAFKQQPPHNRFKQLSVRATKVAGCLPLSLKILGSFLNGKSVKDWEIALQRLEAKVQDEEDTISNVVERSDEPRRWSRLYTLPPGDSWDASKKKKQRQQSKDDLDLFFSSDPPMPRPPPPPPSFERERLFSYNKIKIERGYSTNPWPPPKQSFVDDTHAFPIAPLELLPASLPLAKDRKAPQELRAPIGEAPVTPRTSKPTFLSKIARFLGTGSKSPVISIPTPPGDYVRMASDISISSDEPDDPDVAQSGEGKSTDGSLFCPIPDIDTRTDDFIARFRAKLELDKDELRE</sequence>
<dbReference type="InterPro" id="IPR044974">
    <property type="entry name" value="Disease_R_plants"/>
</dbReference>
<dbReference type="Gene3D" id="3.40.50.300">
    <property type="entry name" value="P-loop containing nucleotide triphosphate hydrolases"/>
    <property type="match status" value="1"/>
</dbReference>
<evidence type="ECO:0000256" key="2">
    <source>
        <dbReference type="SAM" id="MobiDB-lite"/>
    </source>
</evidence>
<dbReference type="Gene3D" id="1.10.8.430">
    <property type="entry name" value="Helical domain of apoptotic protease-activating factors"/>
    <property type="match status" value="1"/>
</dbReference>
<dbReference type="InterPro" id="IPR000157">
    <property type="entry name" value="TIR_dom"/>
</dbReference>
<dbReference type="InterPro" id="IPR027417">
    <property type="entry name" value="P-loop_NTPase"/>
</dbReference>
<dbReference type="Gene3D" id="3.40.50.10140">
    <property type="entry name" value="Toll/interleukin-1 receptor homology (TIR) domain"/>
    <property type="match status" value="1"/>
</dbReference>
<dbReference type="SUPFAM" id="SSF52540">
    <property type="entry name" value="P-loop containing nucleoside triphosphate hydrolases"/>
    <property type="match status" value="1"/>
</dbReference>
<dbReference type="PANTHER" id="PTHR11017">
    <property type="entry name" value="LEUCINE-RICH REPEAT-CONTAINING PROTEIN"/>
    <property type="match status" value="1"/>
</dbReference>
<protein>
    <submittedName>
        <fullName evidence="5">Disease resistance protein At4g11170</fullName>
    </submittedName>
</protein>
<reference evidence="4" key="1">
    <citation type="journal article" date="2014" name="Nat. Commun.">
        <title>The emerging biofuel crop Camelina sativa retains a highly undifferentiated hexaploid genome structure.</title>
        <authorList>
            <person name="Kagale S."/>
            <person name="Koh C."/>
            <person name="Nixon J."/>
            <person name="Bollina V."/>
            <person name="Clarke W.E."/>
            <person name="Tuteja R."/>
            <person name="Spillane C."/>
            <person name="Robinson S.J."/>
            <person name="Links M.G."/>
            <person name="Clarke C."/>
            <person name="Higgins E.E."/>
            <person name="Huebert T."/>
            <person name="Sharpe A.G."/>
            <person name="Parkin I.A."/>
        </authorList>
    </citation>
    <scope>NUCLEOTIDE SEQUENCE [LARGE SCALE GENOMIC DNA]</scope>
    <source>
        <strain evidence="4">cv. DH55</strain>
    </source>
</reference>
<feature type="coiled-coil region" evidence="1">
    <location>
        <begin position="385"/>
        <end position="412"/>
    </location>
</feature>
<dbReference type="SMART" id="SM00255">
    <property type="entry name" value="TIR"/>
    <property type="match status" value="1"/>
</dbReference>
<feature type="compositionally biased region" description="Pro residues" evidence="2">
    <location>
        <begin position="455"/>
        <end position="466"/>
    </location>
</feature>
<keyword evidence="1" id="KW-0175">Coiled coil</keyword>
<dbReference type="RefSeq" id="XP_010428184.1">
    <property type="nucleotide sequence ID" value="XM_010429882.1"/>
</dbReference>
<organism evidence="4 5">
    <name type="scientific">Camelina sativa</name>
    <name type="common">False flax</name>
    <name type="synonym">Myagrum sativum</name>
    <dbReference type="NCBI Taxonomy" id="90675"/>
    <lineage>
        <taxon>Eukaryota</taxon>
        <taxon>Viridiplantae</taxon>
        <taxon>Streptophyta</taxon>
        <taxon>Embryophyta</taxon>
        <taxon>Tracheophyta</taxon>
        <taxon>Spermatophyta</taxon>
        <taxon>Magnoliopsida</taxon>
        <taxon>eudicotyledons</taxon>
        <taxon>Gunneridae</taxon>
        <taxon>Pentapetalae</taxon>
        <taxon>rosids</taxon>
        <taxon>malvids</taxon>
        <taxon>Brassicales</taxon>
        <taxon>Brassicaceae</taxon>
        <taxon>Camelineae</taxon>
        <taxon>Camelina</taxon>
    </lineage>
</organism>
<evidence type="ECO:0000256" key="1">
    <source>
        <dbReference type="SAM" id="Coils"/>
    </source>
</evidence>
<dbReference type="InterPro" id="IPR002182">
    <property type="entry name" value="NB-ARC"/>
</dbReference>
<keyword evidence="4" id="KW-1185">Reference proteome</keyword>
<feature type="region of interest" description="Disordered" evidence="2">
    <location>
        <begin position="576"/>
        <end position="607"/>
    </location>
</feature>
<dbReference type="GeneID" id="104712891"/>